<keyword evidence="4" id="KW-1185">Reference proteome</keyword>
<keyword evidence="1" id="KW-0732">Signal</keyword>
<dbReference type="SMART" id="SM00886">
    <property type="entry name" value="Dabb"/>
    <property type="match status" value="1"/>
</dbReference>
<feature type="chain" id="PRO_5017239415" evidence="1">
    <location>
        <begin position="20"/>
        <end position="131"/>
    </location>
</feature>
<evidence type="ECO:0000313" key="4">
    <source>
        <dbReference type="Proteomes" id="UP000276603"/>
    </source>
</evidence>
<feature type="domain" description="Stress-response A/B barrel" evidence="2">
    <location>
        <begin position="32"/>
        <end position="128"/>
    </location>
</feature>
<proteinExistence type="predicted"/>
<accession>A0A3B0C2N5</accession>
<dbReference type="InterPro" id="IPR013097">
    <property type="entry name" value="Dabb"/>
</dbReference>
<reference evidence="3 4" key="1">
    <citation type="submission" date="2018-10" db="EMBL/GenBank/DDBJ databases">
        <title>Ulvibacterium marinum gen. nov., sp. nov., a novel marine bacterium of the family Flavobacteriaceae, isolated from a culture of the green alga Ulva prolifera.</title>
        <authorList>
            <person name="Zhang Z."/>
        </authorList>
    </citation>
    <scope>NUCLEOTIDE SEQUENCE [LARGE SCALE GENOMIC DNA]</scope>
    <source>
        <strain evidence="3 4">CCMM003</strain>
    </source>
</reference>
<dbReference type="Proteomes" id="UP000276603">
    <property type="component" value="Unassembled WGS sequence"/>
</dbReference>
<evidence type="ECO:0000256" key="1">
    <source>
        <dbReference type="SAM" id="SignalP"/>
    </source>
</evidence>
<protein>
    <submittedName>
        <fullName evidence="3">Dabb family protein</fullName>
    </submittedName>
</protein>
<evidence type="ECO:0000259" key="2">
    <source>
        <dbReference type="PROSITE" id="PS51502"/>
    </source>
</evidence>
<dbReference type="RefSeq" id="WP_120713132.1">
    <property type="nucleotide sequence ID" value="NZ_RBCJ01000003.1"/>
</dbReference>
<evidence type="ECO:0000313" key="3">
    <source>
        <dbReference type="EMBL" id="RKN80323.1"/>
    </source>
</evidence>
<organism evidence="3 4">
    <name type="scientific">Ulvibacterium marinum</name>
    <dbReference type="NCBI Taxonomy" id="2419782"/>
    <lineage>
        <taxon>Bacteria</taxon>
        <taxon>Pseudomonadati</taxon>
        <taxon>Bacteroidota</taxon>
        <taxon>Flavobacteriia</taxon>
        <taxon>Flavobacteriales</taxon>
        <taxon>Flavobacteriaceae</taxon>
        <taxon>Ulvibacterium</taxon>
    </lineage>
</organism>
<dbReference type="OrthoDB" id="7189263at2"/>
<gene>
    <name evidence="3" type="ORF">D7Z94_13855</name>
</gene>
<feature type="signal peptide" evidence="1">
    <location>
        <begin position="1"/>
        <end position="19"/>
    </location>
</feature>
<dbReference type="InterPro" id="IPR011008">
    <property type="entry name" value="Dimeric_a/b-barrel"/>
</dbReference>
<dbReference type="Pfam" id="PF07876">
    <property type="entry name" value="Dabb"/>
    <property type="match status" value="1"/>
</dbReference>
<dbReference type="Gene3D" id="3.30.70.100">
    <property type="match status" value="1"/>
</dbReference>
<dbReference type="EMBL" id="RBCJ01000003">
    <property type="protein sequence ID" value="RKN80323.1"/>
    <property type="molecule type" value="Genomic_DNA"/>
</dbReference>
<name>A0A3B0C2N5_9FLAO</name>
<dbReference type="PROSITE" id="PS51502">
    <property type="entry name" value="S_R_A_B_BARREL"/>
    <property type="match status" value="1"/>
</dbReference>
<comment type="caution">
    <text evidence="3">The sequence shown here is derived from an EMBL/GenBank/DDBJ whole genome shotgun (WGS) entry which is preliminary data.</text>
</comment>
<dbReference type="AlphaFoldDB" id="A0A3B0C2N5"/>
<sequence length="131" mass="15121">MKKLYYPLLILTFAVSSYGQTKTNMKEFDPHFAHTVYFWLKNPDNPDDRKAFETSLQKFLDNSAYAKTNFIGTPPQASRDVVDGSFTYSLIVTFESAEAQQNYQDEAPHKLFIEESSDLWEKVIVYDSKGI</sequence>
<dbReference type="SUPFAM" id="SSF54909">
    <property type="entry name" value="Dimeric alpha+beta barrel"/>
    <property type="match status" value="1"/>
</dbReference>